<evidence type="ECO:0000256" key="6">
    <source>
        <dbReference type="ARBA" id="ARBA00022839"/>
    </source>
</evidence>
<evidence type="ECO:0000256" key="9">
    <source>
        <dbReference type="ARBA" id="ARBA00023204"/>
    </source>
</evidence>
<evidence type="ECO:0000256" key="15">
    <source>
        <dbReference type="PROSITE-ProRule" id="PRU00560"/>
    </source>
</evidence>
<reference evidence="18 19" key="1">
    <citation type="submission" date="2024-06" db="EMBL/GenBank/DDBJ databases">
        <authorList>
            <person name="Li Z."/>
            <person name="Jiang Y."/>
        </authorList>
    </citation>
    <scope>NUCLEOTIDE SEQUENCE [LARGE SCALE GENOMIC DNA]</scope>
    <source>
        <strain evidence="18 19">HSW-8</strain>
    </source>
</reference>
<dbReference type="PANTHER" id="PTHR11070:SF2">
    <property type="entry name" value="ATP-DEPENDENT DNA HELICASE SRS2"/>
    <property type="match status" value="1"/>
</dbReference>
<dbReference type="Pfam" id="PF13361">
    <property type="entry name" value="UvrD_C"/>
    <property type="match status" value="2"/>
</dbReference>
<keyword evidence="10" id="KW-0413">Isomerase</keyword>
<evidence type="ECO:0000256" key="13">
    <source>
        <dbReference type="ARBA" id="ARBA00034923"/>
    </source>
</evidence>
<comment type="catalytic activity">
    <reaction evidence="14">
        <text>ATP + H2O = ADP + phosphate + H(+)</text>
        <dbReference type="Rhea" id="RHEA:13065"/>
        <dbReference type="ChEBI" id="CHEBI:15377"/>
        <dbReference type="ChEBI" id="CHEBI:15378"/>
        <dbReference type="ChEBI" id="CHEBI:30616"/>
        <dbReference type="ChEBI" id="CHEBI:43474"/>
        <dbReference type="ChEBI" id="CHEBI:456216"/>
        <dbReference type="EC" id="5.6.2.4"/>
    </reaction>
</comment>
<dbReference type="SUPFAM" id="SSF52980">
    <property type="entry name" value="Restriction endonuclease-like"/>
    <property type="match status" value="1"/>
</dbReference>
<keyword evidence="1" id="KW-0540">Nuclease</keyword>
<evidence type="ECO:0000313" key="19">
    <source>
        <dbReference type="Proteomes" id="UP001465331"/>
    </source>
</evidence>
<dbReference type="InterPro" id="IPR014016">
    <property type="entry name" value="UvrD-like_ATP-bd"/>
</dbReference>
<sequence length="1135" mass="124064">MSAADALAADARARADALDPTRSFIVQAPAGSGKTELLTQRLLVLLAGVDEPEEIVAITFTRKAAAEMRHRVFDAIGRARESTPPPEPHRQHTWTLARAVLARSQARGWRLDETPQRLRIRTIDALCAEIVRQSPLGSGLGGALEIADDPVPLYREAARAVLRALETDLSQAAAVARVLEHLDNRTARLEQQLIELLRRRDQWLALVTRSASAGRTRALLEAAFADVIRAALARADAAIPPALKVQWLRSATHASAQRRLSAPELPLHRVDTERWPVCEPSALPHWRALLDLVFTAERNWRTKVDATLGFPAGKTKAEKALLEPARSAHQALIGELAAVDGAQEALAALFDLPAACYSDEEWAVLEALLDTLRLAAAELRLVFAARGVVDFAEIAANAVAALGDAEAPSELALRLDYRVRHLLVDEFQDTSQTQWRLLQGLTAGWSADDGRTLFAVGDPMQSIYRFREADVGLFLDAVERGIGALPLTPLRLQRNFRSQAGLVDWVNTHFVQVMPQHDDRDLAAVSFCTAAAAREPLDGHAVTVHALIDATAAAEAERVLHILRTERARDPGARIAILVRNRGHLDAIGVALRDAGIDYQAVDIESLSERPLIGDLRALTLALLHPLDRIAWLAVLRAPWCGLKLADLHALAADLPAHDSLLAAMHDPARVDRLGDDGRERLLRLRAVIAQAQAQRGRLPLRRWVEATWVALGGPACATAPTALADAAAYFDCLQRLAPGTTLEDPSTLDLALHELKASAEGSGDAGISVMTIHKSKGLEFDVVIVPGLGRDTRSDDPPPVVWEQLTDGAGKARLLLAPVQATGAARSASYDYLRLRQQRKQRYEDGRLLYVAVTRARQRLHLVGAVARGADGKLTRPPERSLLARLWPAVRADFDAAAQAPTPAEDVAPVADAPPDPPPLRRLRSWPIPPRPAGLPLPTPQAAIGGEPLRFDWAGETARAVGVLYHRYVQRIAEDGVGQWTAARCRSLEASLQSALRDMGVPSARRGDAAARVLRALVNTLDDARGRWLLDSRHTDAVSEFDLSTLRDGLLQRRRIDRCFVDGGVRWIVDFKTSTHEGADSAGFVRNELARYRAQLQDYCALMRDYDPAHPPRAALYLPLIEDPALRWIELDEA</sequence>
<evidence type="ECO:0000256" key="11">
    <source>
        <dbReference type="ARBA" id="ARBA00034617"/>
    </source>
</evidence>
<dbReference type="InterPro" id="IPR011335">
    <property type="entry name" value="Restrct_endonuc-II-like"/>
</dbReference>
<accession>A0ABV2A8T5</accession>
<evidence type="ECO:0000256" key="12">
    <source>
        <dbReference type="ARBA" id="ARBA00034808"/>
    </source>
</evidence>
<feature type="domain" description="UvrD-like helicase C-terminal" evidence="17">
    <location>
        <begin position="500"/>
        <end position="778"/>
    </location>
</feature>
<keyword evidence="3" id="KW-0227">DNA damage</keyword>
<gene>
    <name evidence="18" type="ORF">ABSH63_05925</name>
</gene>
<comment type="catalytic activity">
    <reaction evidence="11">
        <text>Couples ATP hydrolysis with the unwinding of duplex DNA by translocating in the 3'-5' direction.</text>
        <dbReference type="EC" id="5.6.2.4"/>
    </reaction>
</comment>
<dbReference type="RefSeq" id="WP_352888291.1">
    <property type="nucleotide sequence ID" value="NZ_JBEPIJ010000005.1"/>
</dbReference>
<dbReference type="EC" id="5.6.2.4" evidence="12"/>
<evidence type="ECO:0000256" key="3">
    <source>
        <dbReference type="ARBA" id="ARBA00022763"/>
    </source>
</evidence>
<dbReference type="EMBL" id="JBEPIJ010000005">
    <property type="protein sequence ID" value="MES0873539.1"/>
    <property type="molecule type" value="Genomic_DNA"/>
</dbReference>
<feature type="domain" description="UvrD-like helicase ATP-binding" evidence="16">
    <location>
        <begin position="7"/>
        <end position="499"/>
    </location>
</feature>
<evidence type="ECO:0000256" key="8">
    <source>
        <dbReference type="ARBA" id="ARBA00023125"/>
    </source>
</evidence>
<dbReference type="Proteomes" id="UP001465331">
    <property type="component" value="Unassembled WGS sequence"/>
</dbReference>
<feature type="binding site" evidence="15">
    <location>
        <begin position="28"/>
        <end position="35"/>
    </location>
    <ligand>
        <name>ATP</name>
        <dbReference type="ChEBI" id="CHEBI:30616"/>
    </ligand>
</feature>
<keyword evidence="9" id="KW-0234">DNA repair</keyword>
<evidence type="ECO:0000256" key="7">
    <source>
        <dbReference type="ARBA" id="ARBA00022840"/>
    </source>
</evidence>
<dbReference type="InterPro" id="IPR011604">
    <property type="entry name" value="PDDEXK-like_dom_sf"/>
</dbReference>
<dbReference type="Pfam" id="PF00580">
    <property type="entry name" value="UvrD-helicase"/>
    <property type="match status" value="1"/>
</dbReference>
<evidence type="ECO:0000313" key="18">
    <source>
        <dbReference type="EMBL" id="MES0873539.1"/>
    </source>
</evidence>
<comment type="caution">
    <text evidence="18">The sequence shown here is derived from an EMBL/GenBank/DDBJ whole genome shotgun (WGS) entry which is preliminary data.</text>
</comment>
<keyword evidence="8" id="KW-0238">DNA-binding</keyword>
<dbReference type="PROSITE" id="PS51198">
    <property type="entry name" value="UVRD_HELICASE_ATP_BIND"/>
    <property type="match status" value="1"/>
</dbReference>
<dbReference type="Gene3D" id="3.90.320.10">
    <property type="match status" value="1"/>
</dbReference>
<name>A0ABV2A8T5_9GAMM</name>
<dbReference type="InterPro" id="IPR014017">
    <property type="entry name" value="DNA_helicase_UvrD-like_C"/>
</dbReference>
<dbReference type="PANTHER" id="PTHR11070">
    <property type="entry name" value="UVRD / RECB / PCRA DNA HELICASE FAMILY MEMBER"/>
    <property type="match status" value="1"/>
</dbReference>
<evidence type="ECO:0000256" key="1">
    <source>
        <dbReference type="ARBA" id="ARBA00022722"/>
    </source>
</evidence>
<dbReference type="InterPro" id="IPR027417">
    <property type="entry name" value="P-loop_NTPase"/>
</dbReference>
<dbReference type="SUPFAM" id="SSF52540">
    <property type="entry name" value="P-loop containing nucleoside triphosphate hydrolases"/>
    <property type="match status" value="1"/>
</dbReference>
<evidence type="ECO:0000256" key="4">
    <source>
        <dbReference type="ARBA" id="ARBA00022801"/>
    </source>
</evidence>
<dbReference type="InterPro" id="IPR000212">
    <property type="entry name" value="DNA_helicase_UvrD/REP"/>
</dbReference>
<dbReference type="Gene3D" id="1.10.486.10">
    <property type="entry name" value="PCRA, domain 4"/>
    <property type="match status" value="1"/>
</dbReference>
<keyword evidence="19" id="KW-1185">Reference proteome</keyword>
<keyword evidence="4 15" id="KW-0378">Hydrolase</keyword>
<keyword evidence="2 15" id="KW-0547">Nucleotide-binding</keyword>
<evidence type="ECO:0000256" key="14">
    <source>
        <dbReference type="ARBA" id="ARBA00048988"/>
    </source>
</evidence>
<keyword evidence="7 15" id="KW-0067">ATP-binding</keyword>
<evidence type="ECO:0000259" key="17">
    <source>
        <dbReference type="PROSITE" id="PS51217"/>
    </source>
</evidence>
<organism evidence="18 19">
    <name type="scientific">Sinimarinibacterium thermocellulolyticum</name>
    <dbReference type="NCBI Taxonomy" id="3170016"/>
    <lineage>
        <taxon>Bacteria</taxon>
        <taxon>Pseudomonadati</taxon>
        <taxon>Pseudomonadota</taxon>
        <taxon>Gammaproteobacteria</taxon>
        <taxon>Nevskiales</taxon>
        <taxon>Nevskiaceae</taxon>
        <taxon>Sinimarinibacterium</taxon>
    </lineage>
</organism>
<dbReference type="PROSITE" id="PS51217">
    <property type="entry name" value="UVRD_HELICASE_CTER"/>
    <property type="match status" value="1"/>
</dbReference>
<evidence type="ECO:0000259" key="16">
    <source>
        <dbReference type="PROSITE" id="PS51198"/>
    </source>
</evidence>
<dbReference type="Gene3D" id="3.40.50.300">
    <property type="entry name" value="P-loop containing nucleotide triphosphate hydrolases"/>
    <property type="match status" value="4"/>
</dbReference>
<evidence type="ECO:0000256" key="10">
    <source>
        <dbReference type="ARBA" id="ARBA00023235"/>
    </source>
</evidence>
<proteinExistence type="predicted"/>
<evidence type="ECO:0000256" key="5">
    <source>
        <dbReference type="ARBA" id="ARBA00022806"/>
    </source>
</evidence>
<keyword evidence="6" id="KW-0269">Exonuclease</keyword>
<keyword evidence="5 15" id="KW-0347">Helicase</keyword>
<evidence type="ECO:0000256" key="2">
    <source>
        <dbReference type="ARBA" id="ARBA00022741"/>
    </source>
</evidence>
<protein>
    <recommendedName>
        <fullName evidence="12">DNA 3'-5' helicase</fullName>
        <ecNumber evidence="12">5.6.2.4</ecNumber>
    </recommendedName>
    <alternativeName>
        <fullName evidence="13">DNA 3'-5' helicase II</fullName>
    </alternativeName>
</protein>